<keyword evidence="9" id="KW-1185">Reference proteome</keyword>
<feature type="transmembrane region" description="Helical" evidence="6">
    <location>
        <begin position="266"/>
        <end position="292"/>
    </location>
</feature>
<dbReference type="Gene3D" id="1.20.1250.20">
    <property type="entry name" value="MFS general substrate transporter like domains"/>
    <property type="match status" value="2"/>
</dbReference>
<evidence type="ECO:0000256" key="5">
    <source>
        <dbReference type="ARBA" id="ARBA00023136"/>
    </source>
</evidence>
<comment type="subcellular location">
    <subcellularLocation>
        <location evidence="1">Cell membrane</location>
        <topology evidence="1">Multi-pass membrane protein</topology>
    </subcellularLocation>
</comment>
<keyword evidence="4 6" id="KW-1133">Transmembrane helix</keyword>
<dbReference type="SUPFAM" id="SSF103473">
    <property type="entry name" value="MFS general substrate transporter"/>
    <property type="match status" value="1"/>
</dbReference>
<keyword evidence="2" id="KW-1003">Cell membrane</keyword>
<feature type="transmembrane region" description="Helical" evidence="6">
    <location>
        <begin position="210"/>
        <end position="229"/>
    </location>
</feature>
<dbReference type="InterPro" id="IPR050189">
    <property type="entry name" value="MFS_Efflux_Transporters"/>
</dbReference>
<feature type="transmembrane region" description="Helical" evidence="6">
    <location>
        <begin position="20"/>
        <end position="45"/>
    </location>
</feature>
<dbReference type="PROSITE" id="PS50850">
    <property type="entry name" value="MFS"/>
    <property type="match status" value="1"/>
</dbReference>
<feature type="transmembrane region" description="Helical" evidence="6">
    <location>
        <begin position="140"/>
        <end position="157"/>
    </location>
</feature>
<organism evidence="8 9">
    <name type="scientific">Lentzea indica</name>
    <dbReference type="NCBI Taxonomy" id="2604800"/>
    <lineage>
        <taxon>Bacteria</taxon>
        <taxon>Bacillati</taxon>
        <taxon>Actinomycetota</taxon>
        <taxon>Actinomycetes</taxon>
        <taxon>Pseudonocardiales</taxon>
        <taxon>Pseudonocardiaceae</taxon>
        <taxon>Lentzea</taxon>
    </lineage>
</organism>
<feature type="transmembrane region" description="Helical" evidence="6">
    <location>
        <begin position="178"/>
        <end position="198"/>
    </location>
</feature>
<keyword evidence="5 6" id="KW-0472">Membrane</keyword>
<gene>
    <name evidence="8" type="ORF">FXN61_39870</name>
</gene>
<evidence type="ECO:0000313" key="8">
    <source>
        <dbReference type="EMBL" id="NKE62561.1"/>
    </source>
</evidence>
<feature type="non-terminal residue" evidence="8">
    <location>
        <position position="301"/>
    </location>
</feature>
<dbReference type="PANTHER" id="PTHR43124:SF10">
    <property type="entry name" value="PURINE EFFLUX PUMP PBUE"/>
    <property type="match status" value="1"/>
</dbReference>
<dbReference type="PANTHER" id="PTHR43124">
    <property type="entry name" value="PURINE EFFLUX PUMP PBUE"/>
    <property type="match status" value="1"/>
</dbReference>
<proteinExistence type="predicted"/>
<evidence type="ECO:0000256" key="1">
    <source>
        <dbReference type="ARBA" id="ARBA00004651"/>
    </source>
</evidence>
<feature type="transmembrane region" description="Helical" evidence="6">
    <location>
        <begin position="57"/>
        <end position="74"/>
    </location>
</feature>
<dbReference type="Proteomes" id="UP001515943">
    <property type="component" value="Unassembled WGS sequence"/>
</dbReference>
<name>A0ABX1FVD5_9PSEU</name>
<feature type="transmembrane region" description="Helical" evidence="6">
    <location>
        <begin position="86"/>
        <end position="106"/>
    </location>
</feature>
<dbReference type="InterPro" id="IPR011701">
    <property type="entry name" value="MFS"/>
</dbReference>
<comment type="caution">
    <text evidence="8">The sequence shown here is derived from an EMBL/GenBank/DDBJ whole genome shotgun (WGS) entry which is preliminary data.</text>
</comment>
<evidence type="ECO:0000313" key="9">
    <source>
        <dbReference type="Proteomes" id="UP001515943"/>
    </source>
</evidence>
<feature type="domain" description="Major facilitator superfamily (MFS) profile" evidence="7">
    <location>
        <begin position="1"/>
        <end position="301"/>
    </location>
</feature>
<sequence length="301" mass="30388">MGSAGTNVMPVFIDDFASRAGLSGTGAGLVGAVQLTATAVVTLLFAARAARTGRVAMARLGLVLTAFAAAWVAVADDPVMLLLTNVLLGAAIGLVYAAATAALAAVENSDRAASVAVAGTVAVGALMIMVVPVANEQWDGAGFLVLAVCCLPAWFLVGRLPDSPVAVVTEQQDGRPSAVLLLGTAVLWTITQGTWAYASVLGREYTGLDTTTVSVVLAVSSVVALAGAVAGTPAARRFGRLRSMVVFIVVEAVAMAVVVISGEPVLFIAAAVVWQACQLAVLVQMVAAAAVLDRQGGGSRR</sequence>
<evidence type="ECO:0000256" key="4">
    <source>
        <dbReference type="ARBA" id="ARBA00022989"/>
    </source>
</evidence>
<keyword evidence="3 6" id="KW-0812">Transmembrane</keyword>
<dbReference type="EMBL" id="VSRL01000262">
    <property type="protein sequence ID" value="NKE62561.1"/>
    <property type="molecule type" value="Genomic_DNA"/>
</dbReference>
<feature type="transmembrane region" description="Helical" evidence="6">
    <location>
        <begin position="113"/>
        <end position="134"/>
    </location>
</feature>
<evidence type="ECO:0000256" key="3">
    <source>
        <dbReference type="ARBA" id="ARBA00022692"/>
    </source>
</evidence>
<accession>A0ABX1FVD5</accession>
<evidence type="ECO:0000259" key="7">
    <source>
        <dbReference type="PROSITE" id="PS50850"/>
    </source>
</evidence>
<evidence type="ECO:0000256" key="6">
    <source>
        <dbReference type="SAM" id="Phobius"/>
    </source>
</evidence>
<protein>
    <submittedName>
        <fullName evidence="8">MFS transporter</fullName>
    </submittedName>
</protein>
<reference evidence="8 9" key="1">
    <citation type="submission" date="2019-08" db="EMBL/GenBank/DDBJ databases">
        <title>Lentzea from Indian Himalayas.</title>
        <authorList>
            <person name="Mandal S."/>
            <person name="Mallick Gupta A."/>
            <person name="Maiti P.K."/>
            <person name="Sarkar J."/>
            <person name="Mandal S."/>
        </authorList>
    </citation>
    <scope>NUCLEOTIDE SEQUENCE [LARGE SCALE GENOMIC DNA]</scope>
    <source>
        <strain evidence="8 9">PSKA42</strain>
    </source>
</reference>
<evidence type="ECO:0000256" key="2">
    <source>
        <dbReference type="ARBA" id="ARBA00022475"/>
    </source>
</evidence>
<feature type="transmembrane region" description="Helical" evidence="6">
    <location>
        <begin position="241"/>
        <end position="260"/>
    </location>
</feature>
<dbReference type="Pfam" id="PF07690">
    <property type="entry name" value="MFS_1"/>
    <property type="match status" value="1"/>
</dbReference>
<dbReference type="InterPro" id="IPR020846">
    <property type="entry name" value="MFS_dom"/>
</dbReference>
<dbReference type="InterPro" id="IPR036259">
    <property type="entry name" value="MFS_trans_sf"/>
</dbReference>